<feature type="compositionally biased region" description="Low complexity" evidence="1">
    <location>
        <begin position="311"/>
        <end position="320"/>
    </location>
</feature>
<dbReference type="AlphaFoldDB" id="A0A7I7UDA0"/>
<dbReference type="Proteomes" id="UP000466554">
    <property type="component" value="Chromosome"/>
</dbReference>
<sequence>MTALQVRRIRFDFDDAVPFNWNPANPAFSTYMNMVSIMAICFEKMIVAAVREAMPLITDPAVAEEAEAFLRQEAQHANSHRQHVRALIRSYPGLQETFDASNAAYDRVTDTTPLRYRLAYIADLEATFTPFFKMLLDYDDTLFRTGDDRVASLFVWHFVEEVEHRSSALIVYDAVVGSKSYRMRALPGIVKHLIEVSSLIMDGINEHVPLAERAIDVNTIKPLNGLIDAVRSRATRQPRVPAAFHAIPWKRKIHTASRVLLSQTPLHNPAHEPTPEFADRWFARFERGDDVAHWYASARQRRSSRAVADDQSGGQQPGRGQPERGLEPVREVRRAGEP</sequence>
<gene>
    <name evidence="2" type="ORF">MPRF_55280</name>
</gene>
<evidence type="ECO:0008006" key="4">
    <source>
        <dbReference type="Google" id="ProtNLM"/>
    </source>
</evidence>
<dbReference type="PANTHER" id="PTHR39456">
    <property type="entry name" value="METAL-DEPENDENT HYDROLASE"/>
    <property type="match status" value="1"/>
</dbReference>
<dbReference type="RefSeq" id="WP_104865784.1">
    <property type="nucleotide sequence ID" value="NZ_AP022598.1"/>
</dbReference>
<reference evidence="2 3" key="1">
    <citation type="journal article" date="2019" name="Emerg. Microbes Infect.">
        <title>Comprehensive subspecies identification of 175 nontuberculous mycobacteria species based on 7547 genomic profiles.</title>
        <authorList>
            <person name="Matsumoto Y."/>
            <person name="Kinjo T."/>
            <person name="Motooka D."/>
            <person name="Nabeya D."/>
            <person name="Jung N."/>
            <person name="Uechi K."/>
            <person name="Horii T."/>
            <person name="Iida T."/>
            <person name="Fujita J."/>
            <person name="Nakamura S."/>
        </authorList>
    </citation>
    <scope>NUCLEOTIDE SEQUENCE [LARGE SCALE GENOMIC DNA]</scope>
    <source>
        <strain evidence="2 3">JCM 6367</strain>
    </source>
</reference>
<feature type="region of interest" description="Disordered" evidence="1">
    <location>
        <begin position="298"/>
        <end position="338"/>
    </location>
</feature>
<dbReference type="EMBL" id="AP022598">
    <property type="protein sequence ID" value="BBY78629.1"/>
    <property type="molecule type" value="Genomic_DNA"/>
</dbReference>
<dbReference type="InterPro" id="IPR016516">
    <property type="entry name" value="UCP07580"/>
</dbReference>
<dbReference type="Pfam" id="PF10118">
    <property type="entry name" value="Metal_hydrol"/>
    <property type="match status" value="1"/>
</dbReference>
<dbReference type="PANTHER" id="PTHR39456:SF1">
    <property type="entry name" value="METAL-DEPENDENT HYDROLASE"/>
    <property type="match status" value="1"/>
</dbReference>
<accession>A0A7I7UDA0</accession>
<evidence type="ECO:0000313" key="2">
    <source>
        <dbReference type="EMBL" id="BBY78629.1"/>
    </source>
</evidence>
<protein>
    <recommendedName>
        <fullName evidence="4">Metal-dependent hydrolase</fullName>
    </recommendedName>
</protein>
<evidence type="ECO:0000256" key="1">
    <source>
        <dbReference type="SAM" id="MobiDB-lite"/>
    </source>
</evidence>
<organism evidence="2 3">
    <name type="scientific">Mycolicibacterium parafortuitum</name>
    <name type="common">Mycobacterium parafortuitum</name>
    <dbReference type="NCBI Taxonomy" id="39692"/>
    <lineage>
        <taxon>Bacteria</taxon>
        <taxon>Bacillati</taxon>
        <taxon>Actinomycetota</taxon>
        <taxon>Actinomycetes</taxon>
        <taxon>Mycobacteriales</taxon>
        <taxon>Mycobacteriaceae</taxon>
        <taxon>Mycolicibacterium</taxon>
    </lineage>
</organism>
<name>A0A7I7UDA0_MYCPF</name>
<proteinExistence type="predicted"/>
<evidence type="ECO:0000313" key="3">
    <source>
        <dbReference type="Proteomes" id="UP000466554"/>
    </source>
</evidence>
<feature type="compositionally biased region" description="Basic and acidic residues" evidence="1">
    <location>
        <begin position="321"/>
        <end position="338"/>
    </location>
</feature>